<dbReference type="Proteomes" id="UP000235670">
    <property type="component" value="Unassembled WGS sequence"/>
</dbReference>
<protein>
    <submittedName>
        <fullName evidence="1">Thiol reductase thioredoxin</fullName>
    </submittedName>
</protein>
<proteinExistence type="predicted"/>
<dbReference type="SUPFAM" id="SSF52833">
    <property type="entry name" value="Thioredoxin-like"/>
    <property type="match status" value="1"/>
</dbReference>
<dbReference type="Pfam" id="PF20207">
    <property type="entry name" value="DUF6568"/>
    <property type="match status" value="1"/>
</dbReference>
<dbReference type="AlphaFoldDB" id="A0A2N6SEA1"/>
<dbReference type="CDD" id="cd02947">
    <property type="entry name" value="TRX_family"/>
    <property type="match status" value="1"/>
</dbReference>
<dbReference type="PROSITE" id="PS51354">
    <property type="entry name" value="GLUTAREDOXIN_2"/>
    <property type="match status" value="1"/>
</dbReference>
<dbReference type="InterPro" id="IPR036249">
    <property type="entry name" value="Thioredoxin-like_sf"/>
</dbReference>
<comment type="caution">
    <text evidence="1">The sequence shown here is derived from an EMBL/GenBank/DDBJ whole genome shotgun (WGS) entry which is preliminary data.</text>
</comment>
<dbReference type="STRING" id="84135.GCA_001052115_01563"/>
<sequence length="115" mass="13436">MEKTFEEYLENFTQIDSKTAFEKVELEDKFILFIGRATCPFCRRFMPKLSQVVEVNKLNAYFINSEDFKDAEGIEKFREKYNVKTVPGLVVSEKNNVKVVCDSSLSVEEIEEFVK</sequence>
<dbReference type="OrthoDB" id="9792987at2"/>
<dbReference type="Gene3D" id="3.40.30.10">
    <property type="entry name" value="Glutaredoxin"/>
    <property type="match status" value="1"/>
</dbReference>
<reference evidence="1 2" key="1">
    <citation type="submission" date="2017-09" db="EMBL/GenBank/DDBJ databases">
        <title>Bacterial strain isolated from the female urinary microbiota.</title>
        <authorList>
            <person name="Thomas-White K."/>
            <person name="Kumar N."/>
            <person name="Forster S."/>
            <person name="Putonti C."/>
            <person name="Lawley T."/>
            <person name="Wolfe A.J."/>
        </authorList>
    </citation>
    <scope>NUCLEOTIDE SEQUENCE [LARGE SCALE GENOMIC DNA]</scope>
    <source>
        <strain evidence="1 2">UMB0186</strain>
    </source>
</reference>
<evidence type="ECO:0000313" key="1">
    <source>
        <dbReference type="EMBL" id="PMC52250.1"/>
    </source>
</evidence>
<gene>
    <name evidence="1" type="ORF">CJ218_05275</name>
</gene>
<dbReference type="EMBL" id="PNGT01000005">
    <property type="protein sequence ID" value="PMC52250.1"/>
    <property type="molecule type" value="Genomic_DNA"/>
</dbReference>
<organism evidence="1 2">
    <name type="scientific">Gemella sanguinis</name>
    <dbReference type="NCBI Taxonomy" id="84135"/>
    <lineage>
        <taxon>Bacteria</taxon>
        <taxon>Bacillati</taxon>
        <taxon>Bacillota</taxon>
        <taxon>Bacilli</taxon>
        <taxon>Bacillales</taxon>
        <taxon>Gemellaceae</taxon>
        <taxon>Gemella</taxon>
    </lineage>
</organism>
<name>A0A2N6SEA1_9BACL</name>
<dbReference type="InterPro" id="IPR046698">
    <property type="entry name" value="PedC-like"/>
</dbReference>
<accession>A0A2N6SEA1</accession>
<evidence type="ECO:0000313" key="2">
    <source>
        <dbReference type="Proteomes" id="UP000235670"/>
    </source>
</evidence>
<dbReference type="RefSeq" id="WP_065377777.1">
    <property type="nucleotide sequence ID" value="NZ_CAUTAO010000009.1"/>
</dbReference>